<protein>
    <submittedName>
        <fullName evidence="3">Resolvase</fullName>
    </submittedName>
</protein>
<keyword evidence="4" id="KW-1185">Reference proteome</keyword>
<evidence type="ECO:0000259" key="1">
    <source>
        <dbReference type="PROSITE" id="PS51736"/>
    </source>
</evidence>
<sequence length="516" mass="60251">MRISREDGDKDESDSITNQRKLLRNYIKDKENFVLYDEYLDDGYSGTNFERPDFKRMLNDIEEGRINCVIVKDLSRFGRDYIDTGFFLERYFADKEIRFIAVNDNFDSSKDDGGLLIPFKNIFNAQYAKDISTKVQTAFKAKQRAGEFIGAFPSYGYKKSPHDHHKLIIDEYAASVVRRIFQLYIEGNGKIAIAKILNQEGILCPSAYKKAEGFHYSNCKKLVSTSYWTYSTINYILKNEMYIGNMVQGKTKRRMKGKANPVHAKDWIIVENTHDSIIDVDIWNKVQSLIKKEVKQFDMERNVSIFAGFLKCGDCGRALGKKLPYVKPGINRDSNCMKGVSYVCSTYTKYGKTNCTPHRISHDLLEQILLEDFNKMISSFTNLQQIADKIQNQVSEKIYGSEAEKRKIDLELSKVKKLKKEVYEDYKEELLTKEEYLSYRKDYEEKEEHLVKKKEYLAGKAEKTKNKNINSPWVNELIRNNKITELDRELIIDMIDKIFVYEGNRIKIIYNFSLEI</sequence>
<accession>A0A371ARV6</accession>
<dbReference type="SUPFAM" id="SSF53041">
    <property type="entry name" value="Resolvase-like"/>
    <property type="match status" value="1"/>
</dbReference>
<dbReference type="OrthoDB" id="9784557at2"/>
<organism evidence="3 4">
    <name type="scientific">Anaerosacchariphilus polymeriproducens</name>
    <dbReference type="NCBI Taxonomy" id="1812858"/>
    <lineage>
        <taxon>Bacteria</taxon>
        <taxon>Bacillati</taxon>
        <taxon>Bacillota</taxon>
        <taxon>Clostridia</taxon>
        <taxon>Lachnospirales</taxon>
        <taxon>Lachnospiraceae</taxon>
        <taxon>Anaerosacchariphilus</taxon>
    </lineage>
</organism>
<dbReference type="GO" id="GO:0000150">
    <property type="term" value="F:DNA strand exchange activity"/>
    <property type="evidence" value="ECO:0007669"/>
    <property type="project" value="InterPro"/>
</dbReference>
<dbReference type="AlphaFoldDB" id="A0A371ARV6"/>
<dbReference type="Gene3D" id="3.40.50.1390">
    <property type="entry name" value="Resolvase, N-terminal catalytic domain"/>
    <property type="match status" value="1"/>
</dbReference>
<dbReference type="SMART" id="SM00857">
    <property type="entry name" value="Resolvase"/>
    <property type="match status" value="1"/>
</dbReference>
<dbReference type="Pfam" id="PF00239">
    <property type="entry name" value="Resolvase"/>
    <property type="match status" value="1"/>
</dbReference>
<feature type="domain" description="Recombinase" evidence="2">
    <location>
        <begin position="154"/>
        <end position="296"/>
    </location>
</feature>
<dbReference type="InterPro" id="IPR025827">
    <property type="entry name" value="Zn_ribbon_recom_dom"/>
</dbReference>
<evidence type="ECO:0000313" key="3">
    <source>
        <dbReference type="EMBL" id="RDU22296.1"/>
    </source>
</evidence>
<proteinExistence type="predicted"/>
<dbReference type="GO" id="GO:0003677">
    <property type="term" value="F:DNA binding"/>
    <property type="evidence" value="ECO:0007669"/>
    <property type="project" value="InterPro"/>
</dbReference>
<reference evidence="3 4" key="1">
    <citation type="submission" date="2018-07" db="EMBL/GenBank/DDBJ databases">
        <title>Anaerosacharophilus polymeroproducens gen. nov. sp. nov., an anaerobic bacterium isolated from salt field.</title>
        <authorList>
            <person name="Kim W."/>
            <person name="Yang S.-H."/>
            <person name="Oh J."/>
            <person name="Lee J.-H."/>
            <person name="Kwon K.K."/>
        </authorList>
    </citation>
    <scope>NUCLEOTIDE SEQUENCE [LARGE SCALE GENOMIC DNA]</scope>
    <source>
        <strain evidence="3 4">MCWD5</strain>
    </source>
</reference>
<name>A0A371ARV6_9FIRM</name>
<dbReference type="Proteomes" id="UP000255036">
    <property type="component" value="Unassembled WGS sequence"/>
</dbReference>
<evidence type="ECO:0000259" key="2">
    <source>
        <dbReference type="PROSITE" id="PS51737"/>
    </source>
</evidence>
<evidence type="ECO:0000313" key="4">
    <source>
        <dbReference type="Proteomes" id="UP000255036"/>
    </source>
</evidence>
<dbReference type="PROSITE" id="PS51737">
    <property type="entry name" value="RECOMBINASE_DNA_BIND"/>
    <property type="match status" value="1"/>
</dbReference>
<dbReference type="PANTHER" id="PTHR30461">
    <property type="entry name" value="DNA-INVERTASE FROM LAMBDOID PROPHAGE"/>
    <property type="match status" value="1"/>
</dbReference>
<gene>
    <name evidence="3" type="ORF">DWV06_16740</name>
</gene>
<dbReference type="InterPro" id="IPR038109">
    <property type="entry name" value="DNA_bind_recomb_sf"/>
</dbReference>
<dbReference type="PANTHER" id="PTHR30461:SF23">
    <property type="entry name" value="DNA RECOMBINASE-RELATED"/>
    <property type="match status" value="1"/>
</dbReference>
<dbReference type="Gene3D" id="3.90.1750.20">
    <property type="entry name" value="Putative Large Serine Recombinase, Chain B, Domain 2"/>
    <property type="match status" value="1"/>
</dbReference>
<dbReference type="InterPro" id="IPR006119">
    <property type="entry name" value="Resolv_N"/>
</dbReference>
<dbReference type="InterPro" id="IPR036162">
    <property type="entry name" value="Resolvase-like_N_sf"/>
</dbReference>
<comment type="caution">
    <text evidence="3">The sequence shown here is derived from an EMBL/GenBank/DDBJ whole genome shotgun (WGS) entry which is preliminary data.</text>
</comment>
<dbReference type="Pfam" id="PF07508">
    <property type="entry name" value="Recombinase"/>
    <property type="match status" value="1"/>
</dbReference>
<dbReference type="Pfam" id="PF13408">
    <property type="entry name" value="Zn_ribbon_recom"/>
    <property type="match status" value="1"/>
</dbReference>
<dbReference type="InterPro" id="IPR011109">
    <property type="entry name" value="DNA_bind_recombinase_dom"/>
</dbReference>
<feature type="domain" description="Resolvase/invertase-type recombinase catalytic" evidence="1">
    <location>
        <begin position="1"/>
        <end position="146"/>
    </location>
</feature>
<dbReference type="InterPro" id="IPR050639">
    <property type="entry name" value="SSR_resolvase"/>
</dbReference>
<dbReference type="EMBL" id="QRCT01000050">
    <property type="protein sequence ID" value="RDU22296.1"/>
    <property type="molecule type" value="Genomic_DNA"/>
</dbReference>
<dbReference type="PROSITE" id="PS51736">
    <property type="entry name" value="RECOMBINASES_3"/>
    <property type="match status" value="1"/>
</dbReference>